<sequence>MEAAHRTNREPSIELGDTEPVDAIEMAADELSTGAGAEETESKRDAPTDREIDEAIAELEDRAREIERGAEIDEAIVELEERAEEISRGDNADIQLEVDPDCCSPSRE</sequence>
<feature type="region of interest" description="Disordered" evidence="1">
    <location>
        <begin position="1"/>
        <end position="52"/>
    </location>
</feature>
<evidence type="ECO:0000256" key="1">
    <source>
        <dbReference type="SAM" id="MobiDB-lite"/>
    </source>
</evidence>
<comment type="caution">
    <text evidence="2">The sequence shown here is derived from an EMBL/GenBank/DDBJ whole genome shotgun (WGS) entry which is preliminary data.</text>
</comment>
<dbReference type="RefSeq" id="WP_102375513.1">
    <property type="nucleotide sequence ID" value="NZ_DBFADM010000012.1"/>
</dbReference>
<feature type="compositionally biased region" description="Basic and acidic residues" evidence="1">
    <location>
        <begin position="40"/>
        <end position="50"/>
    </location>
</feature>
<reference evidence="2 3" key="1">
    <citation type="submission" date="2024-04" db="EMBL/GenBank/DDBJ databases">
        <title>Human intestinal bacterial collection.</title>
        <authorList>
            <person name="Pauvert C."/>
            <person name="Hitch T.C.A."/>
            <person name="Clavel T."/>
        </authorList>
    </citation>
    <scope>NUCLEOTIDE SEQUENCE [LARGE SCALE GENOMIC DNA]</scope>
    <source>
        <strain evidence="2 3">CLA-KB-H42</strain>
    </source>
</reference>
<dbReference type="EMBL" id="JBBNOP010000001">
    <property type="protein sequence ID" value="MEQ3361557.1"/>
    <property type="molecule type" value="Genomic_DNA"/>
</dbReference>
<proteinExistence type="predicted"/>
<gene>
    <name evidence="2" type="ORF">AAA083_01055</name>
</gene>
<feature type="region of interest" description="Disordered" evidence="1">
    <location>
        <begin position="84"/>
        <end position="108"/>
    </location>
</feature>
<protein>
    <submittedName>
        <fullName evidence="2">Uncharacterized protein</fullName>
    </submittedName>
</protein>
<evidence type="ECO:0000313" key="2">
    <source>
        <dbReference type="EMBL" id="MEQ3361557.1"/>
    </source>
</evidence>
<feature type="compositionally biased region" description="Basic and acidic residues" evidence="1">
    <location>
        <begin position="1"/>
        <end position="12"/>
    </location>
</feature>
<evidence type="ECO:0000313" key="3">
    <source>
        <dbReference type="Proteomes" id="UP001487305"/>
    </source>
</evidence>
<keyword evidence="3" id="KW-1185">Reference proteome</keyword>
<organism evidence="2 3">
    <name type="scientific">Raoultibacter massiliensis</name>
    <dbReference type="NCBI Taxonomy" id="1852371"/>
    <lineage>
        <taxon>Bacteria</taxon>
        <taxon>Bacillati</taxon>
        <taxon>Actinomycetota</taxon>
        <taxon>Coriobacteriia</taxon>
        <taxon>Eggerthellales</taxon>
        <taxon>Eggerthellaceae</taxon>
        <taxon>Raoultibacter</taxon>
    </lineage>
</organism>
<dbReference type="Proteomes" id="UP001487305">
    <property type="component" value="Unassembled WGS sequence"/>
</dbReference>
<accession>A0ABV1JA34</accession>
<name>A0ABV1JA34_9ACTN</name>